<dbReference type="RefSeq" id="WP_263125790.1">
    <property type="nucleotide sequence ID" value="NZ_CP106753.1"/>
</dbReference>
<dbReference type="CDD" id="cd02440">
    <property type="entry name" value="AdoMet_MTases"/>
    <property type="match status" value="1"/>
</dbReference>
<feature type="domain" description="CheR-type methyltransferase" evidence="6">
    <location>
        <begin position="32"/>
        <end position="294"/>
    </location>
</feature>
<evidence type="ECO:0000256" key="2">
    <source>
        <dbReference type="ARBA" id="ARBA00022603"/>
    </source>
</evidence>
<evidence type="ECO:0000256" key="3">
    <source>
        <dbReference type="ARBA" id="ARBA00022679"/>
    </source>
</evidence>
<dbReference type="EMBL" id="CP106753">
    <property type="protein sequence ID" value="UXY16331.1"/>
    <property type="molecule type" value="Genomic_DNA"/>
</dbReference>
<dbReference type="InterPro" id="IPR050903">
    <property type="entry name" value="Bact_Chemotaxis_MeTrfase"/>
</dbReference>
<reference evidence="7" key="1">
    <citation type="submission" date="2022-10" db="EMBL/GenBank/DDBJ databases">
        <title>Chitiniphilus purpureus sp. nov., a novel chitin-degrading bacterium isolated from crawfish pond sediment.</title>
        <authorList>
            <person name="Li K."/>
        </authorList>
    </citation>
    <scope>NUCLEOTIDE SEQUENCE</scope>
    <source>
        <strain evidence="7">CD1</strain>
    </source>
</reference>
<dbReference type="Pfam" id="PF01739">
    <property type="entry name" value="CheR"/>
    <property type="match status" value="1"/>
</dbReference>
<keyword evidence="4 5" id="KW-0949">S-adenosyl-L-methionine</keyword>
<dbReference type="PRINTS" id="PR00996">
    <property type="entry name" value="CHERMTFRASE"/>
</dbReference>
<evidence type="ECO:0000256" key="1">
    <source>
        <dbReference type="ARBA" id="ARBA00001541"/>
    </source>
</evidence>
<evidence type="ECO:0000256" key="5">
    <source>
        <dbReference type="PIRNR" id="PIRNR000410"/>
    </source>
</evidence>
<dbReference type="SUPFAM" id="SSF53335">
    <property type="entry name" value="S-adenosyl-L-methionine-dependent methyltransferases"/>
    <property type="match status" value="1"/>
</dbReference>
<dbReference type="InterPro" id="IPR022641">
    <property type="entry name" value="CheR_N"/>
</dbReference>
<keyword evidence="3 5" id="KW-0808">Transferase</keyword>
<comment type="function">
    <text evidence="5">Methylation of the membrane-bound methyl-accepting chemotaxis proteins (MCP) to form gamma-glutamyl methyl ester residues in MCP.</text>
</comment>
<dbReference type="Gene3D" id="1.10.155.10">
    <property type="entry name" value="Chemotaxis receptor methyltransferase CheR, N-terminal domain"/>
    <property type="match status" value="1"/>
</dbReference>
<evidence type="ECO:0000259" key="6">
    <source>
        <dbReference type="PROSITE" id="PS50123"/>
    </source>
</evidence>
<name>A0ABY6DS84_9NEIS</name>
<dbReference type="Proteomes" id="UP001061302">
    <property type="component" value="Chromosome"/>
</dbReference>
<organism evidence="7 8">
    <name type="scientific">Chitiniphilus purpureus</name>
    <dbReference type="NCBI Taxonomy" id="2981137"/>
    <lineage>
        <taxon>Bacteria</taxon>
        <taxon>Pseudomonadati</taxon>
        <taxon>Pseudomonadota</taxon>
        <taxon>Betaproteobacteria</taxon>
        <taxon>Neisseriales</taxon>
        <taxon>Chitinibacteraceae</taxon>
        <taxon>Chitiniphilus</taxon>
    </lineage>
</organism>
<keyword evidence="8" id="KW-1185">Reference proteome</keyword>
<dbReference type="InterPro" id="IPR026024">
    <property type="entry name" value="Chemotaxis_MeTrfase_CheR"/>
</dbReference>
<dbReference type="PANTHER" id="PTHR24422">
    <property type="entry name" value="CHEMOTAXIS PROTEIN METHYLTRANSFERASE"/>
    <property type="match status" value="1"/>
</dbReference>
<dbReference type="PROSITE" id="PS50123">
    <property type="entry name" value="CHER"/>
    <property type="match status" value="1"/>
</dbReference>
<dbReference type="Pfam" id="PF03705">
    <property type="entry name" value="CheR_N"/>
    <property type="match status" value="1"/>
</dbReference>
<evidence type="ECO:0000256" key="4">
    <source>
        <dbReference type="ARBA" id="ARBA00022691"/>
    </source>
</evidence>
<dbReference type="InterPro" id="IPR029063">
    <property type="entry name" value="SAM-dependent_MTases_sf"/>
</dbReference>
<dbReference type="PIRSF" id="PIRSF000410">
    <property type="entry name" value="CheR"/>
    <property type="match status" value="1"/>
</dbReference>
<proteinExistence type="predicted"/>
<dbReference type="EC" id="2.1.1.80" evidence="5"/>
<gene>
    <name evidence="7" type="ORF">N8I74_04750</name>
</gene>
<accession>A0ABY6DS84</accession>
<evidence type="ECO:0000313" key="7">
    <source>
        <dbReference type="EMBL" id="UXY16331.1"/>
    </source>
</evidence>
<dbReference type="PANTHER" id="PTHR24422:SF26">
    <property type="entry name" value="CHEMOTAXIS PROTEIN METHYLTRANSFERASE"/>
    <property type="match status" value="1"/>
</dbReference>
<dbReference type="Gene3D" id="3.40.50.150">
    <property type="entry name" value="Vaccinia Virus protein VP39"/>
    <property type="match status" value="1"/>
</dbReference>
<comment type="catalytic activity">
    <reaction evidence="1 5">
        <text>L-glutamyl-[protein] + S-adenosyl-L-methionine = [protein]-L-glutamate 5-O-methyl ester + S-adenosyl-L-homocysteine</text>
        <dbReference type="Rhea" id="RHEA:24452"/>
        <dbReference type="Rhea" id="RHEA-COMP:10208"/>
        <dbReference type="Rhea" id="RHEA-COMP:10311"/>
        <dbReference type="ChEBI" id="CHEBI:29973"/>
        <dbReference type="ChEBI" id="CHEBI:57856"/>
        <dbReference type="ChEBI" id="CHEBI:59789"/>
        <dbReference type="ChEBI" id="CHEBI:82795"/>
        <dbReference type="EC" id="2.1.1.80"/>
    </reaction>
</comment>
<evidence type="ECO:0000313" key="8">
    <source>
        <dbReference type="Proteomes" id="UP001061302"/>
    </source>
</evidence>
<protein>
    <recommendedName>
        <fullName evidence="5">Chemotaxis protein methyltransferase</fullName>
        <ecNumber evidence="5">2.1.1.80</ecNumber>
    </recommendedName>
</protein>
<dbReference type="GO" id="GO:0032259">
    <property type="term" value="P:methylation"/>
    <property type="evidence" value="ECO:0007669"/>
    <property type="project" value="UniProtKB-KW"/>
</dbReference>
<sequence length="294" mass="33195">MNSPSLASELRGRAVRPCQDMARDDLSVAVPSDSELALFQTLFKQQIGLHLSREKKVLLASRLSRRIAELQLSSFSEYHQLITGRGGDAERQYAIDLITTNETYFFRESQHFDFLRQHILTSWPAGEAFQVWSAASASGEEAYSVAMVLDAVLGERPWRVFGSDISQRVLAQARRGLYPMARGERIPPEYLRRYCLRGQGEYNGQFLVTRALRERVTFAQLNLTALPMRLGPFDLVLLRNVIIYFDPPTKLKVVGSVLQHLRPGGLLFVGHSESLNGMPLGLQMISPSIYRKLP</sequence>
<dbReference type="InterPro" id="IPR022642">
    <property type="entry name" value="CheR_C"/>
</dbReference>
<dbReference type="SMART" id="SM00138">
    <property type="entry name" value="MeTrc"/>
    <property type="match status" value="1"/>
</dbReference>
<dbReference type="InterPro" id="IPR036804">
    <property type="entry name" value="CheR_N_sf"/>
</dbReference>
<dbReference type="GO" id="GO:0008168">
    <property type="term" value="F:methyltransferase activity"/>
    <property type="evidence" value="ECO:0007669"/>
    <property type="project" value="UniProtKB-KW"/>
</dbReference>
<keyword evidence="2 5" id="KW-0489">Methyltransferase</keyword>
<dbReference type="InterPro" id="IPR000780">
    <property type="entry name" value="CheR_MeTrfase"/>
</dbReference>
<dbReference type="SUPFAM" id="SSF47757">
    <property type="entry name" value="Chemotaxis receptor methyltransferase CheR, N-terminal domain"/>
    <property type="match status" value="1"/>
</dbReference>